<dbReference type="Pfam" id="PF05635">
    <property type="entry name" value="23S_rRNA_IVP"/>
    <property type="match status" value="1"/>
</dbReference>
<dbReference type="SUPFAM" id="SSF158446">
    <property type="entry name" value="IVS-encoded protein-like"/>
    <property type="match status" value="1"/>
</dbReference>
<reference evidence="1 2" key="1">
    <citation type="submission" date="2018-03" db="EMBL/GenBank/DDBJ databases">
        <title>The draft genome of Zobellella taiwanensis JCM 13381.</title>
        <authorList>
            <person name="Liu L."/>
            <person name="Li L."/>
            <person name="Wang T."/>
            <person name="Zhang X."/>
            <person name="Liang L."/>
        </authorList>
    </citation>
    <scope>NUCLEOTIDE SEQUENCE [LARGE SCALE GENOMIC DNA]</scope>
    <source>
        <strain evidence="1 2">JCM 13381</strain>
    </source>
</reference>
<proteinExistence type="predicted"/>
<dbReference type="EMBL" id="PXYH01000002">
    <property type="protein sequence ID" value="PSJ47040.1"/>
    <property type="molecule type" value="Genomic_DNA"/>
</dbReference>
<dbReference type="Gene3D" id="1.20.1440.60">
    <property type="entry name" value="23S rRNA-intervening sequence"/>
    <property type="match status" value="1"/>
</dbReference>
<organism evidence="1 2">
    <name type="scientific">Zobellella taiwanensis</name>
    <dbReference type="NCBI Taxonomy" id="347535"/>
    <lineage>
        <taxon>Bacteria</taxon>
        <taxon>Pseudomonadati</taxon>
        <taxon>Pseudomonadota</taxon>
        <taxon>Gammaproteobacteria</taxon>
        <taxon>Aeromonadales</taxon>
        <taxon>Aeromonadaceae</taxon>
        <taxon>Zobellella</taxon>
    </lineage>
</organism>
<dbReference type="PANTHER" id="PTHR38471:SF2">
    <property type="entry name" value="FOUR HELIX BUNDLE PROTEIN"/>
    <property type="match status" value="1"/>
</dbReference>
<dbReference type="CDD" id="cd16377">
    <property type="entry name" value="23S_rRNA_IVP_like"/>
    <property type="match status" value="1"/>
</dbReference>
<dbReference type="OrthoDB" id="160990at2"/>
<dbReference type="PANTHER" id="PTHR38471">
    <property type="entry name" value="FOUR HELIX BUNDLE PROTEIN"/>
    <property type="match status" value="1"/>
</dbReference>
<gene>
    <name evidence="1" type="ORF">C7I36_01410</name>
</gene>
<dbReference type="NCBIfam" id="TIGR02436">
    <property type="entry name" value="four helix bundle protein"/>
    <property type="match status" value="1"/>
</dbReference>
<dbReference type="InterPro" id="IPR036583">
    <property type="entry name" value="23S_rRNA_IVS_sf"/>
</dbReference>
<evidence type="ECO:0000313" key="2">
    <source>
        <dbReference type="Proteomes" id="UP000242181"/>
    </source>
</evidence>
<protein>
    <submittedName>
        <fullName evidence="1">Four helix bundle protein</fullName>
    </submittedName>
</protein>
<dbReference type="AlphaFoldDB" id="A0A2P7RA14"/>
<dbReference type="NCBIfam" id="NF008912">
    <property type="entry name" value="PRK12275.1-6"/>
    <property type="match status" value="1"/>
</dbReference>
<keyword evidence="2" id="KW-1185">Reference proteome</keyword>
<sequence length="119" mass="13649">MNFEKLQVWKKSARLSADLYLALKELRDFGFRDQITRSGLSIPSNIAEGMSRFSNKDKRHFLVTARGSCAELRTQVYIGIEIGYINEQQGRQWLQETRDISAMLHGLITTLSDEHNTVS</sequence>
<accession>A0A2P7RA14</accession>
<dbReference type="Proteomes" id="UP000242181">
    <property type="component" value="Unassembled WGS sequence"/>
</dbReference>
<evidence type="ECO:0000313" key="1">
    <source>
        <dbReference type="EMBL" id="PSJ47040.1"/>
    </source>
</evidence>
<name>A0A2P7RA14_9GAMM</name>
<comment type="caution">
    <text evidence="1">The sequence shown here is derived from an EMBL/GenBank/DDBJ whole genome shotgun (WGS) entry which is preliminary data.</text>
</comment>
<dbReference type="InterPro" id="IPR012657">
    <property type="entry name" value="23S_rRNA-intervening_sequence"/>
</dbReference>